<evidence type="ECO:0000256" key="1">
    <source>
        <dbReference type="SAM" id="Phobius"/>
    </source>
</evidence>
<sequence>MGFSPLGLALVAAILAPSLMLLFWPSSGPWPASRSAGVSFDAVEHAGRVASCALLLLAGPSLEDVSSHGWGSVGLAGASVAFVGLNGVPWARYLQSGRSLEALFRPLWGVPVPGAVFPVGALLCAAAVSGSWWLAAASLVFAVGHLANSWHMWKHLRRASR</sequence>
<feature type="transmembrane region" description="Helical" evidence="1">
    <location>
        <begin position="103"/>
        <end position="128"/>
    </location>
</feature>
<evidence type="ECO:0000313" key="2">
    <source>
        <dbReference type="EMBL" id="ADO72390.1"/>
    </source>
</evidence>
<dbReference type="EMBL" id="CP002271">
    <property type="protein sequence ID" value="ADO72390.1"/>
    <property type="molecule type" value="Genomic_DNA"/>
</dbReference>
<reference evidence="2 3" key="1">
    <citation type="journal article" date="2011" name="Mol. Biol. Evol.">
        <title>Comparative genomic analysis of fruiting body formation in Myxococcales.</title>
        <authorList>
            <person name="Huntley S."/>
            <person name="Hamann N."/>
            <person name="Wegener-Feldbrugge S."/>
            <person name="Treuner-Lange A."/>
            <person name="Kube M."/>
            <person name="Reinhardt R."/>
            <person name="Klages S."/>
            <person name="Muller R."/>
            <person name="Ronning C.M."/>
            <person name="Nierman W.C."/>
            <person name="Sogaard-Andersen L."/>
        </authorList>
    </citation>
    <scope>NUCLEOTIDE SEQUENCE [LARGE SCALE GENOMIC DNA]</scope>
    <source>
        <strain evidence="2 3">DW4/3-1</strain>
    </source>
</reference>
<organism evidence="2 3">
    <name type="scientific">Stigmatella aurantiaca (strain DW4/3-1)</name>
    <dbReference type="NCBI Taxonomy" id="378806"/>
    <lineage>
        <taxon>Bacteria</taxon>
        <taxon>Pseudomonadati</taxon>
        <taxon>Myxococcota</taxon>
        <taxon>Myxococcia</taxon>
        <taxon>Myxococcales</taxon>
        <taxon>Cystobacterineae</taxon>
        <taxon>Archangiaceae</taxon>
        <taxon>Stigmatella</taxon>
    </lineage>
</organism>
<feature type="transmembrane region" description="Helical" evidence="1">
    <location>
        <begin position="134"/>
        <end position="153"/>
    </location>
</feature>
<dbReference type="STRING" id="378806.STAUR_4610"/>
<proteinExistence type="predicted"/>
<dbReference type="KEGG" id="sur:STAUR_4610"/>
<feature type="transmembrane region" description="Helical" evidence="1">
    <location>
        <begin position="70"/>
        <end position="91"/>
    </location>
</feature>
<keyword evidence="1" id="KW-0472">Membrane</keyword>
<dbReference type="eggNOG" id="ENOG50339C9">
    <property type="taxonomic scope" value="Bacteria"/>
</dbReference>
<dbReference type="AlphaFoldDB" id="E3FYS7"/>
<name>E3FYS7_STIAD</name>
<evidence type="ECO:0000313" key="3">
    <source>
        <dbReference type="Proteomes" id="UP000001351"/>
    </source>
</evidence>
<protein>
    <submittedName>
        <fullName evidence="2">Conserved uncharacterized protein</fullName>
    </submittedName>
</protein>
<dbReference type="OrthoDB" id="53505at2"/>
<keyword evidence="1" id="KW-0812">Transmembrane</keyword>
<keyword evidence="1" id="KW-1133">Transmembrane helix</keyword>
<dbReference type="Proteomes" id="UP000001351">
    <property type="component" value="Chromosome"/>
</dbReference>
<gene>
    <name evidence="2" type="ordered locus">STAUR_4610</name>
</gene>
<accession>E3FYS7</accession>
<dbReference type="HOGENOM" id="CLU_142121_0_0_7"/>
<keyword evidence="3" id="KW-1185">Reference proteome</keyword>
<dbReference type="RefSeq" id="WP_013376348.1">
    <property type="nucleotide sequence ID" value="NC_014623.1"/>
</dbReference>